<gene>
    <name evidence="6" type="primary">rbcR</name>
    <name evidence="6" type="ORF">MSZNOR_4225</name>
</gene>
<sequence>MNITLRQLKVFERVARCLSFTRAAEELYLTQPAVSMQIKQFEDAVGLPLFERLGKKIYLTRAGEELYRLSRTISLQLEEAEQLIEELKGTEGGHLAVSVASTVHYFAIRLLADFCRRYPKVKVRFKVTNRKGLLQQLDDNEADIVLMGQPPEDQDLVAEAFMVNPLVMVAAANHPLAGKKSIPLSELSQETFLMREKGSGTRDAVERFLAEKGVQISASMEMNTNSAIKQGVEEGLGLGIVSIHTVERELEDGRIVVLDVESFPIMRQWYIVHRAGKRLSAVAREFEAFVRTEAERFVKSDIIKAALVGKQSSPALPTQLTSQPDVID</sequence>
<dbReference type="SUPFAM" id="SSF46785">
    <property type="entry name" value="Winged helix' DNA-binding domain"/>
    <property type="match status" value="1"/>
</dbReference>
<reference evidence="6 7" key="1">
    <citation type="submission" date="2023-03" db="EMBL/GenBank/DDBJ databases">
        <authorList>
            <person name="Pearce D."/>
        </authorList>
    </citation>
    <scope>NUCLEOTIDE SEQUENCE [LARGE SCALE GENOMIC DNA]</scope>
    <source>
        <strain evidence="6">Msz</strain>
    </source>
</reference>
<organism evidence="6 7">
    <name type="scientific">Methylocaldum szegediense</name>
    <dbReference type="NCBI Taxonomy" id="73780"/>
    <lineage>
        <taxon>Bacteria</taxon>
        <taxon>Pseudomonadati</taxon>
        <taxon>Pseudomonadota</taxon>
        <taxon>Gammaproteobacteria</taxon>
        <taxon>Methylococcales</taxon>
        <taxon>Methylococcaceae</taxon>
        <taxon>Methylocaldum</taxon>
    </lineage>
</organism>
<evidence type="ECO:0000256" key="1">
    <source>
        <dbReference type="ARBA" id="ARBA00009437"/>
    </source>
</evidence>
<dbReference type="SUPFAM" id="SSF53850">
    <property type="entry name" value="Periplasmic binding protein-like II"/>
    <property type="match status" value="1"/>
</dbReference>
<evidence type="ECO:0000313" key="7">
    <source>
        <dbReference type="Proteomes" id="UP001162030"/>
    </source>
</evidence>
<dbReference type="PANTHER" id="PTHR30126:SF5">
    <property type="entry name" value="HTH-TYPE TRANSCRIPTIONAL ACTIVATOR CMPR"/>
    <property type="match status" value="1"/>
</dbReference>
<keyword evidence="2" id="KW-0805">Transcription regulation</keyword>
<keyword evidence="3" id="KW-0238">DNA-binding</keyword>
<evidence type="ECO:0000256" key="3">
    <source>
        <dbReference type="ARBA" id="ARBA00023125"/>
    </source>
</evidence>
<dbReference type="CDD" id="cd08419">
    <property type="entry name" value="PBP2_CbbR_RubisCO_like"/>
    <property type="match status" value="1"/>
</dbReference>
<dbReference type="Pfam" id="PF03466">
    <property type="entry name" value="LysR_substrate"/>
    <property type="match status" value="1"/>
</dbReference>
<proteinExistence type="inferred from homology"/>
<dbReference type="Gene3D" id="3.40.190.290">
    <property type="match status" value="1"/>
</dbReference>
<accession>A0ABM9I7F3</accession>
<dbReference type="InterPro" id="IPR005119">
    <property type="entry name" value="LysR_subst-bd"/>
</dbReference>
<dbReference type="RefSeq" id="WP_317963455.1">
    <property type="nucleotide sequence ID" value="NZ_OX458333.1"/>
</dbReference>
<keyword evidence="7" id="KW-1185">Reference proteome</keyword>
<name>A0ABM9I7F3_9GAMM</name>
<comment type="similarity">
    <text evidence="1">Belongs to the LysR transcriptional regulatory family.</text>
</comment>
<evidence type="ECO:0000256" key="4">
    <source>
        <dbReference type="ARBA" id="ARBA00023163"/>
    </source>
</evidence>
<dbReference type="Proteomes" id="UP001162030">
    <property type="component" value="Chromosome"/>
</dbReference>
<dbReference type="EMBL" id="OX458333">
    <property type="protein sequence ID" value="CAI8940318.1"/>
    <property type="molecule type" value="Genomic_DNA"/>
</dbReference>
<dbReference type="Pfam" id="PF00126">
    <property type="entry name" value="HTH_1"/>
    <property type="match status" value="1"/>
</dbReference>
<keyword evidence="4" id="KW-0804">Transcription</keyword>
<dbReference type="InterPro" id="IPR036390">
    <property type="entry name" value="WH_DNA-bd_sf"/>
</dbReference>
<protein>
    <submittedName>
        <fullName evidence="6">RuBisCO operon transcriptional regulator</fullName>
    </submittedName>
</protein>
<dbReference type="PANTHER" id="PTHR30126">
    <property type="entry name" value="HTH-TYPE TRANSCRIPTIONAL REGULATOR"/>
    <property type="match status" value="1"/>
</dbReference>
<dbReference type="InterPro" id="IPR036388">
    <property type="entry name" value="WH-like_DNA-bd_sf"/>
</dbReference>
<evidence type="ECO:0000256" key="2">
    <source>
        <dbReference type="ARBA" id="ARBA00023015"/>
    </source>
</evidence>
<evidence type="ECO:0000259" key="5">
    <source>
        <dbReference type="PROSITE" id="PS50931"/>
    </source>
</evidence>
<evidence type="ECO:0000313" key="6">
    <source>
        <dbReference type="EMBL" id="CAI8940318.1"/>
    </source>
</evidence>
<feature type="domain" description="HTH lysR-type" evidence="5">
    <location>
        <begin position="3"/>
        <end position="60"/>
    </location>
</feature>
<dbReference type="InterPro" id="IPR000847">
    <property type="entry name" value="LysR_HTH_N"/>
</dbReference>
<dbReference type="PROSITE" id="PS50931">
    <property type="entry name" value="HTH_LYSR"/>
    <property type="match status" value="1"/>
</dbReference>
<dbReference type="PRINTS" id="PR00039">
    <property type="entry name" value="HTHLYSR"/>
</dbReference>
<dbReference type="Gene3D" id="1.10.10.10">
    <property type="entry name" value="Winged helix-like DNA-binding domain superfamily/Winged helix DNA-binding domain"/>
    <property type="match status" value="1"/>
</dbReference>